<dbReference type="InterPro" id="IPR000836">
    <property type="entry name" value="PRTase_dom"/>
</dbReference>
<evidence type="ECO:0000256" key="2">
    <source>
        <dbReference type="ARBA" id="ARBA00011971"/>
    </source>
</evidence>
<evidence type="ECO:0000256" key="6">
    <source>
        <dbReference type="ARBA" id="ARBA00022975"/>
    </source>
</evidence>
<dbReference type="CDD" id="cd06223">
    <property type="entry name" value="PRTases_typeI"/>
    <property type="match status" value="1"/>
</dbReference>
<feature type="binding site" evidence="7">
    <location>
        <position position="120"/>
    </location>
    <ligand>
        <name>orotate</name>
        <dbReference type="ChEBI" id="CHEBI:30839"/>
    </ligand>
</feature>
<evidence type="ECO:0000313" key="10">
    <source>
        <dbReference type="Proteomes" id="UP000325292"/>
    </source>
</evidence>
<dbReference type="Proteomes" id="UP000325292">
    <property type="component" value="Chromosome"/>
</dbReference>
<dbReference type="PANTHER" id="PTHR19278:SF9">
    <property type="entry name" value="URIDINE 5'-MONOPHOSPHATE SYNTHASE"/>
    <property type="match status" value="1"/>
</dbReference>
<proteinExistence type="inferred from homology"/>
<name>A0ABM6RSH0_9FIRM</name>
<keyword evidence="5 7" id="KW-0460">Magnesium</keyword>
<dbReference type="EC" id="2.4.2.10" evidence="2 7"/>
<evidence type="ECO:0000256" key="4">
    <source>
        <dbReference type="ARBA" id="ARBA00022679"/>
    </source>
</evidence>
<keyword evidence="6 7" id="KW-0665">Pyrimidine biosynthesis</keyword>
<evidence type="ECO:0000256" key="1">
    <source>
        <dbReference type="ARBA" id="ARBA00004889"/>
    </source>
</evidence>
<comment type="cofactor">
    <cofactor evidence="7">
        <name>Mg(2+)</name>
        <dbReference type="ChEBI" id="CHEBI:18420"/>
    </cofactor>
</comment>
<protein>
    <recommendedName>
        <fullName evidence="2 7">Orotate phosphoribosyltransferase</fullName>
        <shortName evidence="7">OPRT</shortName>
        <shortName evidence="7">OPRTase</shortName>
        <ecNumber evidence="2 7">2.4.2.10</ecNumber>
    </recommendedName>
</protein>
<feature type="binding site" evidence="7">
    <location>
        <position position="148"/>
    </location>
    <ligand>
        <name>orotate</name>
        <dbReference type="ChEBI" id="CHEBI:30839"/>
    </ligand>
</feature>
<feature type="binding site" description="in other chain" evidence="7">
    <location>
        <begin position="116"/>
        <end position="124"/>
    </location>
    <ligand>
        <name>5-phospho-alpha-D-ribose 1-diphosphate</name>
        <dbReference type="ChEBI" id="CHEBI:58017"/>
        <note>ligand shared between dimeric partners</note>
    </ligand>
</feature>
<comment type="function">
    <text evidence="7">Catalyzes the transfer of a ribosyl phosphate group from 5-phosphoribose 1-diphosphate to orotate, leading to the formation of orotidine monophosphate (OMP).</text>
</comment>
<dbReference type="InterPro" id="IPR029057">
    <property type="entry name" value="PRTase-like"/>
</dbReference>
<comment type="similarity">
    <text evidence="7">Belongs to the purine/pyrimidine phosphoribosyltransferase family. PyrE subfamily.</text>
</comment>
<organism evidence="9 10">
    <name type="scientific">Sulfobacillus thermotolerans</name>
    <dbReference type="NCBI Taxonomy" id="338644"/>
    <lineage>
        <taxon>Bacteria</taxon>
        <taxon>Bacillati</taxon>
        <taxon>Bacillota</taxon>
        <taxon>Clostridia</taxon>
        <taxon>Eubacteriales</taxon>
        <taxon>Clostridiales Family XVII. Incertae Sedis</taxon>
        <taxon>Sulfobacillus</taxon>
    </lineage>
</organism>
<keyword evidence="3 7" id="KW-0328">Glycosyltransferase</keyword>
<evidence type="ECO:0000256" key="3">
    <source>
        <dbReference type="ARBA" id="ARBA00022676"/>
    </source>
</evidence>
<dbReference type="PANTHER" id="PTHR19278">
    <property type="entry name" value="OROTATE PHOSPHORIBOSYLTRANSFERASE"/>
    <property type="match status" value="1"/>
</dbReference>
<evidence type="ECO:0000256" key="7">
    <source>
        <dbReference type="HAMAP-Rule" id="MF_01208"/>
    </source>
</evidence>
<dbReference type="NCBIfam" id="TIGR01367">
    <property type="entry name" value="pyrE_Therm"/>
    <property type="match status" value="1"/>
</dbReference>
<evidence type="ECO:0000259" key="8">
    <source>
        <dbReference type="Pfam" id="PF00156"/>
    </source>
</evidence>
<feature type="binding site" evidence="7">
    <location>
        <begin position="32"/>
        <end position="33"/>
    </location>
    <ligand>
        <name>orotate</name>
        <dbReference type="ChEBI" id="CHEBI:30839"/>
    </ligand>
</feature>
<dbReference type="HAMAP" id="MF_01208">
    <property type="entry name" value="PyrE"/>
    <property type="match status" value="1"/>
</dbReference>
<keyword evidence="10" id="KW-1185">Reference proteome</keyword>
<feature type="binding site" description="in other chain" evidence="7">
    <location>
        <position position="92"/>
    </location>
    <ligand>
        <name>5-phospho-alpha-D-ribose 1-diphosphate</name>
        <dbReference type="ChEBI" id="CHEBI:58017"/>
        <note>ligand shared between dimeric partners</note>
    </ligand>
</feature>
<dbReference type="InterPro" id="IPR006273">
    <property type="entry name" value="Orotate_PRibTrfase_bac"/>
</dbReference>
<keyword evidence="4 7" id="KW-0808">Transferase</keyword>
<comment type="subunit">
    <text evidence="7">Homodimer.</text>
</comment>
<evidence type="ECO:0000313" key="9">
    <source>
        <dbReference type="EMBL" id="AUW94427.1"/>
    </source>
</evidence>
<reference evidence="9 10" key="1">
    <citation type="journal article" date="2019" name="Sci. Rep.">
        <title>Sulfobacillus thermotolerans: new insights into resistance and metabolic capacities of acidophilic chemolithotrophs.</title>
        <authorList>
            <person name="Panyushkina A.E."/>
            <person name="Babenko V.V."/>
            <person name="Nikitina A.S."/>
            <person name="Selezneva O.V."/>
            <person name="Tsaplina I.A."/>
            <person name="Letarova M.A."/>
            <person name="Kostryukova E.S."/>
            <person name="Letarov A.V."/>
        </authorList>
    </citation>
    <scope>NUCLEOTIDE SEQUENCE [LARGE SCALE GENOMIC DNA]</scope>
    <source>
        <strain evidence="9 10">Kr1</strain>
    </source>
</reference>
<accession>A0ABM6RSH0</accession>
<dbReference type="InterPro" id="IPR023031">
    <property type="entry name" value="OPRT"/>
</dbReference>
<feature type="domain" description="Phosphoribosyltransferase" evidence="8">
    <location>
        <begin position="38"/>
        <end position="172"/>
    </location>
</feature>
<dbReference type="EMBL" id="CP019454">
    <property type="protein sequence ID" value="AUW94427.1"/>
    <property type="molecule type" value="Genomic_DNA"/>
</dbReference>
<comment type="caution">
    <text evidence="7">Lacks conserved residue(s) required for the propagation of feature annotation.</text>
</comment>
<comment type="pathway">
    <text evidence="1 7">Pyrimidine metabolism; UMP biosynthesis via de novo pathway; UMP from orotate: step 1/2.</text>
</comment>
<gene>
    <name evidence="7" type="primary">pyrE</name>
    <name evidence="9" type="ORF">BXT84_11150</name>
</gene>
<sequence>MTQAGTLEDLQEVGAYLQGHFLLTTGRHSDTFFLLARLTEWPQRLIPWIEILRERLGDISARTVVGPAVGGIIPAYQLASTMGNARVLFAEKDTDGSMQFRRGFHLEPGEPVVIVEDAITTGFSVGKVMEAVQGQGGRVVAVGTLVNRSQVPLPWDVPVASVLQLTGVRNWAPDECPLCQQGLPLTAPKR</sequence>
<comment type="catalytic activity">
    <reaction evidence="7">
        <text>orotidine 5'-phosphate + diphosphate = orotate + 5-phospho-alpha-D-ribose 1-diphosphate</text>
        <dbReference type="Rhea" id="RHEA:10380"/>
        <dbReference type="ChEBI" id="CHEBI:30839"/>
        <dbReference type="ChEBI" id="CHEBI:33019"/>
        <dbReference type="ChEBI" id="CHEBI:57538"/>
        <dbReference type="ChEBI" id="CHEBI:58017"/>
        <dbReference type="EC" id="2.4.2.10"/>
    </reaction>
</comment>
<dbReference type="SUPFAM" id="SSF53271">
    <property type="entry name" value="PRTase-like"/>
    <property type="match status" value="1"/>
</dbReference>
<dbReference type="GO" id="GO:0016757">
    <property type="term" value="F:glycosyltransferase activity"/>
    <property type="evidence" value="ECO:0007669"/>
    <property type="project" value="UniProtKB-KW"/>
</dbReference>
<dbReference type="Pfam" id="PF00156">
    <property type="entry name" value="Pribosyltran"/>
    <property type="match status" value="1"/>
</dbReference>
<dbReference type="Gene3D" id="3.40.50.2020">
    <property type="match status" value="1"/>
</dbReference>
<evidence type="ECO:0000256" key="5">
    <source>
        <dbReference type="ARBA" id="ARBA00022842"/>
    </source>
</evidence>